<dbReference type="Proteomes" id="UP000627838">
    <property type="component" value="Unassembled WGS sequence"/>
</dbReference>
<evidence type="ECO:0000256" key="3">
    <source>
        <dbReference type="ARBA" id="ARBA00022448"/>
    </source>
</evidence>
<evidence type="ECO:0000256" key="6">
    <source>
        <dbReference type="ARBA" id="ARBA00022989"/>
    </source>
</evidence>
<protein>
    <submittedName>
        <fullName evidence="9">Iron complex transport system permease protein</fullName>
    </submittedName>
</protein>
<evidence type="ECO:0000256" key="5">
    <source>
        <dbReference type="ARBA" id="ARBA00022692"/>
    </source>
</evidence>
<evidence type="ECO:0000313" key="9">
    <source>
        <dbReference type="EMBL" id="MBE1537243.1"/>
    </source>
</evidence>
<feature type="transmembrane region" description="Helical" evidence="8">
    <location>
        <begin position="114"/>
        <end position="147"/>
    </location>
</feature>
<organism evidence="9 10">
    <name type="scientific">Actinomadura algeriensis</name>
    <dbReference type="NCBI Taxonomy" id="1679523"/>
    <lineage>
        <taxon>Bacteria</taxon>
        <taxon>Bacillati</taxon>
        <taxon>Actinomycetota</taxon>
        <taxon>Actinomycetes</taxon>
        <taxon>Streptosporangiales</taxon>
        <taxon>Thermomonosporaceae</taxon>
        <taxon>Actinomadura</taxon>
    </lineage>
</organism>
<dbReference type="Pfam" id="PF01032">
    <property type="entry name" value="FecCD"/>
    <property type="match status" value="1"/>
</dbReference>
<dbReference type="SUPFAM" id="SSF81345">
    <property type="entry name" value="ABC transporter involved in vitamin B12 uptake, BtuC"/>
    <property type="match status" value="1"/>
</dbReference>
<dbReference type="Gene3D" id="1.10.3470.10">
    <property type="entry name" value="ABC transporter involved in vitamin B12 uptake, BtuC"/>
    <property type="match status" value="1"/>
</dbReference>
<reference evidence="9 10" key="1">
    <citation type="submission" date="2020-10" db="EMBL/GenBank/DDBJ databases">
        <title>Sequencing the genomes of 1000 actinobacteria strains.</title>
        <authorList>
            <person name="Klenk H.-P."/>
        </authorList>
    </citation>
    <scope>NUCLEOTIDE SEQUENCE [LARGE SCALE GENOMIC DNA]</scope>
    <source>
        <strain evidence="9 10">DSM 46744</strain>
    </source>
</reference>
<feature type="transmembrane region" description="Helical" evidence="8">
    <location>
        <begin position="77"/>
        <end position="94"/>
    </location>
</feature>
<accession>A0ABR9K3R6</accession>
<evidence type="ECO:0000256" key="8">
    <source>
        <dbReference type="SAM" id="Phobius"/>
    </source>
</evidence>
<proteinExistence type="inferred from homology"/>
<name>A0ABR9K3R6_9ACTN</name>
<keyword evidence="6 8" id="KW-1133">Transmembrane helix</keyword>
<feature type="transmembrane region" description="Helical" evidence="8">
    <location>
        <begin position="284"/>
        <end position="305"/>
    </location>
</feature>
<comment type="caution">
    <text evidence="9">The sequence shown here is derived from an EMBL/GenBank/DDBJ whole genome shotgun (WGS) entry which is preliminary data.</text>
</comment>
<comment type="similarity">
    <text evidence="2">Belongs to the binding-protein-dependent transport system permease family. FecCD subfamily.</text>
</comment>
<dbReference type="PANTHER" id="PTHR30472:SF24">
    <property type="entry name" value="FERRIC ENTEROBACTIN TRANSPORT SYSTEM PERMEASE PROTEIN FEPG"/>
    <property type="match status" value="1"/>
</dbReference>
<evidence type="ECO:0000256" key="7">
    <source>
        <dbReference type="ARBA" id="ARBA00023136"/>
    </source>
</evidence>
<keyword evidence="7 8" id="KW-0472">Membrane</keyword>
<dbReference type="InterPro" id="IPR037294">
    <property type="entry name" value="ABC_BtuC-like"/>
</dbReference>
<feature type="transmembrane region" description="Helical" evidence="8">
    <location>
        <begin position="159"/>
        <end position="179"/>
    </location>
</feature>
<sequence>MKAGTSSLLVLRAGPVTAQVERRTVVVSLVLAAAGLLLGIAGLCRGDDWDSPATVLSALAGYGDSVLVVREWRLPRVAAALLFGAALGAAGAVFQNLTRNPLGSPDVIGLDAGAYTGVLVAITVFGGSAAGLATGSVVGGVLTAAAVYALSLRSGLSGLRLIVVGIAANAMLTAVNSWIMLRADLDLAIAATGWQAGSLNGLDWAELRFPFAIAGAFLLLLAVLSRALHQAALGDEVAAASGVHLNLLRPLAVLAGVGCTAAVTSAAGPIVFVALAAPQIGRRLAGAPGVPLLPAALTGALLLLAADIAAQTVLAPVQLPVGVVTTAIGGTYLIWLLIKEVRRP</sequence>
<evidence type="ECO:0000256" key="1">
    <source>
        <dbReference type="ARBA" id="ARBA00004651"/>
    </source>
</evidence>
<evidence type="ECO:0000313" key="10">
    <source>
        <dbReference type="Proteomes" id="UP000627838"/>
    </source>
</evidence>
<gene>
    <name evidence="9" type="ORF">H4W34_007076</name>
</gene>
<evidence type="ECO:0000256" key="4">
    <source>
        <dbReference type="ARBA" id="ARBA00022475"/>
    </source>
</evidence>
<comment type="subcellular location">
    <subcellularLocation>
        <location evidence="1">Cell membrane</location>
        <topology evidence="1">Multi-pass membrane protein</topology>
    </subcellularLocation>
</comment>
<keyword evidence="5 8" id="KW-0812">Transmembrane</keyword>
<dbReference type="CDD" id="cd06550">
    <property type="entry name" value="TM_ABC_iron-siderophores_like"/>
    <property type="match status" value="1"/>
</dbReference>
<feature type="transmembrane region" description="Helical" evidence="8">
    <location>
        <begin position="317"/>
        <end position="338"/>
    </location>
</feature>
<dbReference type="RefSeq" id="WP_318784520.1">
    <property type="nucleotide sequence ID" value="NZ_JADBDZ010000001.1"/>
</dbReference>
<keyword evidence="10" id="KW-1185">Reference proteome</keyword>
<dbReference type="EMBL" id="JADBDZ010000001">
    <property type="protein sequence ID" value="MBE1537243.1"/>
    <property type="molecule type" value="Genomic_DNA"/>
</dbReference>
<dbReference type="InterPro" id="IPR000522">
    <property type="entry name" value="ABC_transptr_permease_BtuC"/>
</dbReference>
<keyword evidence="3" id="KW-0813">Transport</keyword>
<keyword evidence="4" id="KW-1003">Cell membrane</keyword>
<dbReference type="PANTHER" id="PTHR30472">
    <property type="entry name" value="FERRIC ENTEROBACTIN TRANSPORT SYSTEM PERMEASE PROTEIN"/>
    <property type="match status" value="1"/>
</dbReference>
<feature type="transmembrane region" description="Helical" evidence="8">
    <location>
        <begin position="28"/>
        <end position="44"/>
    </location>
</feature>
<feature type="transmembrane region" description="Helical" evidence="8">
    <location>
        <begin position="248"/>
        <end position="277"/>
    </location>
</feature>
<evidence type="ECO:0000256" key="2">
    <source>
        <dbReference type="ARBA" id="ARBA00007935"/>
    </source>
</evidence>